<evidence type="ECO:0000256" key="3">
    <source>
        <dbReference type="ARBA" id="ARBA00012098"/>
    </source>
</evidence>
<comment type="similarity">
    <text evidence="7">Belongs to the dTDP-4-dehydrorhamnose 3,5-epimerase family.</text>
</comment>
<dbReference type="Gene3D" id="2.60.120.10">
    <property type="entry name" value="Jelly Rolls"/>
    <property type="match status" value="1"/>
</dbReference>
<dbReference type="STRING" id="1280950.HJO_16420"/>
<keyword evidence="9" id="KW-1185">Reference proteome</keyword>
<dbReference type="InterPro" id="IPR011051">
    <property type="entry name" value="RmlC_Cupin_sf"/>
</dbReference>
<keyword evidence="7" id="KW-0413">Isomerase</keyword>
<reference evidence="8 9" key="1">
    <citation type="journal article" date="2014" name="Antonie Van Leeuwenhoek">
        <title>Hyphomonas beringensis sp. nov. and Hyphomonas chukchiensis sp. nov., isolated from surface seawater of the Bering Sea and Chukchi Sea.</title>
        <authorList>
            <person name="Li C."/>
            <person name="Lai Q."/>
            <person name="Li G."/>
            <person name="Dong C."/>
            <person name="Wang J."/>
            <person name="Liao Y."/>
            <person name="Shao Z."/>
        </authorList>
    </citation>
    <scope>NUCLEOTIDE SEQUENCE [LARGE SCALE GENOMIC DNA]</scope>
    <source>
        <strain evidence="8 9">MHS-2</strain>
    </source>
</reference>
<feature type="active site" description="Proton donor" evidence="5">
    <location>
        <position position="134"/>
    </location>
</feature>
<feature type="site" description="Participates in a stacking interaction with the thymidine ring of dTDP-4-oxo-6-deoxyglucose" evidence="6">
    <location>
        <position position="140"/>
    </location>
</feature>
<dbReference type="eggNOG" id="COG1898">
    <property type="taxonomic scope" value="Bacteria"/>
</dbReference>
<evidence type="ECO:0000256" key="2">
    <source>
        <dbReference type="ARBA" id="ARBA00001997"/>
    </source>
</evidence>
<comment type="subunit">
    <text evidence="7">Homodimer.</text>
</comment>
<comment type="caution">
    <text evidence="8">The sequence shown here is derived from an EMBL/GenBank/DDBJ whole genome shotgun (WGS) entry which is preliminary data.</text>
</comment>
<protein>
    <recommendedName>
        <fullName evidence="4 7">dTDP-4-dehydrorhamnose 3,5-epimerase</fullName>
        <ecNumber evidence="3 7">5.1.3.13</ecNumber>
    </recommendedName>
    <alternativeName>
        <fullName evidence="7">Thymidine diphospho-4-keto-rhamnose 3,5-epimerase</fullName>
    </alternativeName>
</protein>
<gene>
    <name evidence="8" type="ORF">HJO_16420</name>
</gene>
<evidence type="ECO:0000256" key="5">
    <source>
        <dbReference type="PIRSR" id="PIRSR600888-1"/>
    </source>
</evidence>
<organism evidence="8 9">
    <name type="scientific">Hyphomonas johnsonii MHS-2</name>
    <dbReference type="NCBI Taxonomy" id="1280950"/>
    <lineage>
        <taxon>Bacteria</taxon>
        <taxon>Pseudomonadati</taxon>
        <taxon>Pseudomonadota</taxon>
        <taxon>Alphaproteobacteria</taxon>
        <taxon>Hyphomonadales</taxon>
        <taxon>Hyphomonadaceae</taxon>
        <taxon>Hyphomonas</taxon>
    </lineage>
</organism>
<proteinExistence type="inferred from homology"/>
<dbReference type="PANTHER" id="PTHR21047:SF2">
    <property type="entry name" value="THYMIDINE DIPHOSPHO-4-KETO-RHAMNOSE 3,5-EPIMERASE"/>
    <property type="match status" value="1"/>
</dbReference>
<comment type="pathway">
    <text evidence="7">Carbohydrate biosynthesis; dTDP-L-rhamnose biosynthesis.</text>
</comment>
<evidence type="ECO:0000313" key="9">
    <source>
        <dbReference type="Proteomes" id="UP000025171"/>
    </source>
</evidence>
<dbReference type="InterPro" id="IPR000888">
    <property type="entry name" value="RmlC-like"/>
</dbReference>
<name>A0A059FAE1_9PROT</name>
<evidence type="ECO:0000313" key="8">
    <source>
        <dbReference type="EMBL" id="KCZ87575.1"/>
    </source>
</evidence>
<dbReference type="OrthoDB" id="9800680at2"/>
<evidence type="ECO:0000256" key="1">
    <source>
        <dbReference type="ARBA" id="ARBA00001298"/>
    </source>
</evidence>
<dbReference type="SUPFAM" id="SSF51182">
    <property type="entry name" value="RmlC-like cupins"/>
    <property type="match status" value="1"/>
</dbReference>
<accession>A0A059FAE1</accession>
<feature type="active site" description="Proton acceptor" evidence="5">
    <location>
        <position position="64"/>
    </location>
</feature>
<dbReference type="PANTHER" id="PTHR21047">
    <property type="entry name" value="DTDP-6-DEOXY-D-GLUCOSE-3,5 EPIMERASE"/>
    <property type="match status" value="1"/>
</dbReference>
<comment type="catalytic activity">
    <reaction evidence="1 7">
        <text>dTDP-4-dehydro-6-deoxy-alpha-D-glucose = dTDP-4-dehydro-beta-L-rhamnose</text>
        <dbReference type="Rhea" id="RHEA:16969"/>
        <dbReference type="ChEBI" id="CHEBI:57649"/>
        <dbReference type="ChEBI" id="CHEBI:62830"/>
        <dbReference type="EC" id="5.1.3.13"/>
    </reaction>
</comment>
<dbReference type="NCBIfam" id="TIGR01221">
    <property type="entry name" value="rmlC"/>
    <property type="match status" value="1"/>
</dbReference>
<sequence length="185" mass="20032">MSLKVESLAIPDVKLVTPARFGDDRGFFSETYNAAQFKAAGITADFVQDNHSLSAPTGTVRGLHFQAPPFAQSKLVRVLRGAILDVAVDVRSGSPTYGKWVSAELSATNGVQIFVPRGFLHGFVTREPDTEIAYKVDNYYSKECDGAVVWNDPTLAIDWGLPTSAATLSDKDAQAQPFAAFKTPF</sequence>
<dbReference type="InterPro" id="IPR014710">
    <property type="entry name" value="RmlC-like_jellyroll"/>
</dbReference>
<dbReference type="Proteomes" id="UP000025171">
    <property type="component" value="Unassembled WGS sequence"/>
</dbReference>
<comment type="function">
    <text evidence="2 7">Catalyzes the epimerization of the C3' and C5'positions of dTDP-6-deoxy-D-xylo-4-hexulose, forming dTDP-6-deoxy-L-lyxo-4-hexulose.</text>
</comment>
<dbReference type="EMBL" id="ARYK01000012">
    <property type="protein sequence ID" value="KCZ87575.1"/>
    <property type="molecule type" value="Genomic_DNA"/>
</dbReference>
<dbReference type="GO" id="GO:0008830">
    <property type="term" value="F:dTDP-4-dehydrorhamnose 3,5-epimerase activity"/>
    <property type="evidence" value="ECO:0007669"/>
    <property type="project" value="UniProtKB-UniRule"/>
</dbReference>
<evidence type="ECO:0000256" key="6">
    <source>
        <dbReference type="PIRSR" id="PIRSR600888-3"/>
    </source>
</evidence>
<dbReference type="AlphaFoldDB" id="A0A059FAE1"/>
<dbReference type="Pfam" id="PF00908">
    <property type="entry name" value="dTDP_sugar_isom"/>
    <property type="match status" value="1"/>
</dbReference>
<dbReference type="PATRIC" id="fig|1280950.3.peg.3291"/>
<dbReference type="GO" id="GO:0019305">
    <property type="term" value="P:dTDP-rhamnose biosynthetic process"/>
    <property type="evidence" value="ECO:0007669"/>
    <property type="project" value="UniProtKB-UniRule"/>
</dbReference>
<dbReference type="GO" id="GO:0005829">
    <property type="term" value="C:cytosol"/>
    <property type="evidence" value="ECO:0007669"/>
    <property type="project" value="TreeGrafter"/>
</dbReference>
<dbReference type="UniPathway" id="UPA00124"/>
<evidence type="ECO:0000256" key="7">
    <source>
        <dbReference type="RuleBase" id="RU364069"/>
    </source>
</evidence>
<dbReference type="GO" id="GO:0000271">
    <property type="term" value="P:polysaccharide biosynthetic process"/>
    <property type="evidence" value="ECO:0007669"/>
    <property type="project" value="TreeGrafter"/>
</dbReference>
<dbReference type="EC" id="5.1.3.13" evidence="3 7"/>
<dbReference type="CDD" id="cd00438">
    <property type="entry name" value="cupin_RmlC"/>
    <property type="match status" value="1"/>
</dbReference>
<evidence type="ECO:0000256" key="4">
    <source>
        <dbReference type="ARBA" id="ARBA00019595"/>
    </source>
</evidence>